<gene>
    <name evidence="1" type="ORF">Bhyg_16805</name>
</gene>
<keyword evidence="2" id="KW-1185">Reference proteome</keyword>
<evidence type="ECO:0000313" key="2">
    <source>
        <dbReference type="Proteomes" id="UP001151699"/>
    </source>
</evidence>
<dbReference type="EMBL" id="WJQU01001841">
    <property type="protein sequence ID" value="KAJ6633619.1"/>
    <property type="molecule type" value="Genomic_DNA"/>
</dbReference>
<proteinExistence type="predicted"/>
<dbReference type="AlphaFoldDB" id="A0A9Q0MLQ7"/>
<dbReference type="Proteomes" id="UP001151699">
    <property type="component" value="Unassembled WGS sequence"/>
</dbReference>
<accession>A0A9Q0MLQ7</accession>
<organism evidence="1 2">
    <name type="scientific">Pseudolycoriella hygida</name>
    <dbReference type="NCBI Taxonomy" id="35572"/>
    <lineage>
        <taxon>Eukaryota</taxon>
        <taxon>Metazoa</taxon>
        <taxon>Ecdysozoa</taxon>
        <taxon>Arthropoda</taxon>
        <taxon>Hexapoda</taxon>
        <taxon>Insecta</taxon>
        <taxon>Pterygota</taxon>
        <taxon>Neoptera</taxon>
        <taxon>Endopterygota</taxon>
        <taxon>Diptera</taxon>
        <taxon>Nematocera</taxon>
        <taxon>Sciaroidea</taxon>
        <taxon>Sciaridae</taxon>
        <taxon>Pseudolycoriella</taxon>
    </lineage>
</organism>
<reference evidence="1" key="1">
    <citation type="submission" date="2022-07" db="EMBL/GenBank/DDBJ databases">
        <authorList>
            <person name="Trinca V."/>
            <person name="Uliana J.V.C."/>
            <person name="Torres T.T."/>
            <person name="Ward R.J."/>
            <person name="Monesi N."/>
        </authorList>
    </citation>
    <scope>NUCLEOTIDE SEQUENCE</scope>
    <source>
        <strain evidence="1">HSMRA1968</strain>
        <tissue evidence="1">Whole embryos</tissue>
    </source>
</reference>
<feature type="non-terminal residue" evidence="1">
    <location>
        <position position="206"/>
    </location>
</feature>
<comment type="caution">
    <text evidence="1">The sequence shown here is derived from an EMBL/GenBank/DDBJ whole genome shotgun (WGS) entry which is preliminary data.</text>
</comment>
<sequence length="206" mass="23571">MERLEKQLIELTSSNDWRKVISLNKCYPLSETCLFSWAWPSENCLKILKTVLDKNCVRSILSIGCGSGLLEWILEATTGLPVRGIEMSNSLWMSNYSPTQFIKMNFIEGDPSTMYLQECAATRDDFALLFCYFNNKSAFDNYVEEYHGNVLIIIGPRNDCGIVTDPLPLNPNFCSLNGFEWELESVIDVDDDDYNVVAVYRRSRTI</sequence>
<name>A0A9Q0MLQ7_9DIPT</name>
<protein>
    <submittedName>
        <fullName evidence="1">Uncharacterized protein</fullName>
    </submittedName>
</protein>
<dbReference type="OrthoDB" id="6375980at2759"/>
<evidence type="ECO:0000313" key="1">
    <source>
        <dbReference type="EMBL" id="KAJ6633619.1"/>
    </source>
</evidence>